<dbReference type="Pfam" id="PF01189">
    <property type="entry name" value="Methyltr_RsmB-F"/>
    <property type="match status" value="1"/>
</dbReference>
<comment type="caution">
    <text evidence="15">The sequence shown here is derived from an EMBL/GenBank/DDBJ whole genome shotgun (WGS) entry which is preliminary data.</text>
</comment>
<dbReference type="Pfam" id="PF01029">
    <property type="entry name" value="NusB"/>
    <property type="match status" value="1"/>
</dbReference>
<dbReference type="GO" id="GO:0003723">
    <property type="term" value="F:RNA binding"/>
    <property type="evidence" value="ECO:0007669"/>
    <property type="project" value="UniProtKB-UniRule"/>
</dbReference>
<dbReference type="AlphaFoldDB" id="A0AAE3IHN7"/>
<dbReference type="InterPro" id="IPR023267">
    <property type="entry name" value="RCMT"/>
</dbReference>
<keyword evidence="8 13" id="KW-0949">S-adenosyl-L-methionine</keyword>
<evidence type="ECO:0000256" key="1">
    <source>
        <dbReference type="ARBA" id="ARBA00002724"/>
    </source>
</evidence>
<comment type="caution">
    <text evidence="13">Lacks conserved residue(s) required for the propagation of feature annotation.</text>
</comment>
<dbReference type="Gene3D" id="3.40.50.150">
    <property type="entry name" value="Vaccinia Virus protein VP39"/>
    <property type="match status" value="1"/>
</dbReference>
<sequence>MGNARKTVLRLLTRLENSGSYSNILLDEGLERSDLSPQDKKFAAALFYGVLERQITLDNIIREYSRNPKNKLGTEVRVILRIGLYQLLYMDSVPDNAAVDESVKLAKKNRNPAASGFVNAMLREFIRNDKKLPKGRNATEELSIEYSAPVWLTEKWTREYGKDICLEMLKTSVGQAPVTARVNTVFHSLESTLDMLAEEGITFERLSVLPDCIRICGAGAVEHTKAYKEGRIHVQDLSSQLCCAALDPKENDTILDLCAAPGGKTFTIAERMNNKGRVLAFDLHKNRAGLIESGAKRLGLDCISAGVNNAKVFDEKMPKADKVLCDAPCSGLGVIRRKPEIKYKEPSDFDRLPEIQYDILKTSAEYVKVGGTLVYSTCTLSKAENDEVADRFLAEHPDFEPAPLGEAFGSDSGLCRISITHAKYNSDGFFIAKFIRLR</sequence>
<dbReference type="NCBIfam" id="NF011494">
    <property type="entry name" value="PRK14902.1"/>
    <property type="match status" value="1"/>
</dbReference>
<dbReference type="GO" id="GO:0005737">
    <property type="term" value="C:cytoplasm"/>
    <property type="evidence" value="ECO:0007669"/>
    <property type="project" value="UniProtKB-SubCell"/>
</dbReference>
<accession>A0AAE3IHN7</accession>
<dbReference type="Pfam" id="PF22458">
    <property type="entry name" value="RsmF-B_ferredox"/>
    <property type="match status" value="1"/>
</dbReference>
<comment type="similarity">
    <text evidence="13">Belongs to the class I-like SAM-binding methyltransferase superfamily. RsmB/NOP family.</text>
</comment>
<evidence type="ECO:0000256" key="9">
    <source>
        <dbReference type="ARBA" id="ARBA00022884"/>
    </source>
</evidence>
<organism evidence="15 16">
    <name type="scientific">Hominimerdicola aceti</name>
    <dbReference type="NCBI Taxonomy" id="2981726"/>
    <lineage>
        <taxon>Bacteria</taxon>
        <taxon>Bacillati</taxon>
        <taxon>Bacillota</taxon>
        <taxon>Clostridia</taxon>
        <taxon>Eubacteriales</taxon>
        <taxon>Oscillospiraceae</taxon>
        <taxon>Hominimerdicola</taxon>
    </lineage>
</organism>
<keyword evidence="7 13" id="KW-0808">Transferase</keyword>
<dbReference type="CDD" id="cd02440">
    <property type="entry name" value="AdoMet_MTases"/>
    <property type="match status" value="1"/>
</dbReference>
<dbReference type="InterPro" id="IPR035926">
    <property type="entry name" value="NusB-like_sf"/>
</dbReference>
<dbReference type="InterPro" id="IPR049560">
    <property type="entry name" value="MeTrfase_RsmB-F_NOP2_cat"/>
</dbReference>
<dbReference type="InterPro" id="IPR054728">
    <property type="entry name" value="RsmB-like_ferredoxin"/>
</dbReference>
<evidence type="ECO:0000256" key="7">
    <source>
        <dbReference type="ARBA" id="ARBA00022679"/>
    </source>
</evidence>
<proteinExistence type="inferred from homology"/>
<dbReference type="InterPro" id="IPR029063">
    <property type="entry name" value="SAM-dependent_MTases_sf"/>
</dbReference>
<evidence type="ECO:0000256" key="10">
    <source>
        <dbReference type="ARBA" id="ARBA00030399"/>
    </source>
</evidence>
<evidence type="ECO:0000313" key="16">
    <source>
        <dbReference type="Proteomes" id="UP001208131"/>
    </source>
</evidence>
<evidence type="ECO:0000259" key="14">
    <source>
        <dbReference type="PROSITE" id="PS51686"/>
    </source>
</evidence>
<feature type="domain" description="SAM-dependent MTase RsmB/NOP-type" evidence="14">
    <location>
        <begin position="168"/>
        <end position="437"/>
    </location>
</feature>
<dbReference type="InterPro" id="IPR001678">
    <property type="entry name" value="MeTrfase_RsmB-F_NOP2_dom"/>
</dbReference>
<feature type="active site" description="Nucleophile" evidence="13">
    <location>
        <position position="378"/>
    </location>
</feature>
<dbReference type="Gene3D" id="1.10.940.10">
    <property type="entry name" value="NusB-like"/>
    <property type="match status" value="1"/>
</dbReference>
<keyword evidence="16" id="KW-1185">Reference proteome</keyword>
<comment type="catalytic activity">
    <reaction evidence="12">
        <text>cytidine(967) in 16S rRNA + S-adenosyl-L-methionine = 5-methylcytidine(967) in 16S rRNA + S-adenosyl-L-homocysteine + H(+)</text>
        <dbReference type="Rhea" id="RHEA:42748"/>
        <dbReference type="Rhea" id="RHEA-COMP:10219"/>
        <dbReference type="Rhea" id="RHEA-COMP:10220"/>
        <dbReference type="ChEBI" id="CHEBI:15378"/>
        <dbReference type="ChEBI" id="CHEBI:57856"/>
        <dbReference type="ChEBI" id="CHEBI:59789"/>
        <dbReference type="ChEBI" id="CHEBI:74483"/>
        <dbReference type="ChEBI" id="CHEBI:82748"/>
        <dbReference type="EC" id="2.1.1.176"/>
    </reaction>
</comment>
<evidence type="ECO:0000256" key="13">
    <source>
        <dbReference type="PROSITE-ProRule" id="PRU01023"/>
    </source>
</evidence>
<dbReference type="GO" id="GO:0006355">
    <property type="term" value="P:regulation of DNA-templated transcription"/>
    <property type="evidence" value="ECO:0007669"/>
    <property type="project" value="InterPro"/>
</dbReference>
<feature type="binding site" evidence="13">
    <location>
        <position position="282"/>
    </location>
    <ligand>
        <name>S-adenosyl-L-methionine</name>
        <dbReference type="ChEBI" id="CHEBI:59789"/>
    </ligand>
</feature>
<dbReference type="PROSITE" id="PS51686">
    <property type="entry name" value="SAM_MT_RSMB_NOP"/>
    <property type="match status" value="1"/>
</dbReference>
<keyword evidence="6 13" id="KW-0489">Methyltransferase</keyword>
<protein>
    <recommendedName>
        <fullName evidence="3">16S rRNA (cytosine(967)-C(5))-methyltransferase</fullName>
        <ecNumber evidence="3">2.1.1.176</ecNumber>
    </recommendedName>
    <alternativeName>
        <fullName evidence="10">16S rRNA m5C967 methyltransferase</fullName>
    </alternativeName>
    <alternativeName>
        <fullName evidence="11">rRNA (cytosine-C(5)-)-methyltransferase RsmB</fullName>
    </alternativeName>
</protein>
<feature type="binding site" evidence="13">
    <location>
        <begin position="258"/>
        <end position="264"/>
    </location>
    <ligand>
        <name>S-adenosyl-L-methionine</name>
        <dbReference type="ChEBI" id="CHEBI:59789"/>
    </ligand>
</feature>
<evidence type="ECO:0000256" key="5">
    <source>
        <dbReference type="ARBA" id="ARBA00022552"/>
    </source>
</evidence>
<dbReference type="PANTHER" id="PTHR22807">
    <property type="entry name" value="NOP2 YEAST -RELATED NOL1/NOP2/FMU SUN DOMAIN-CONTAINING"/>
    <property type="match status" value="1"/>
</dbReference>
<name>A0AAE3IHN7_9FIRM</name>
<dbReference type="EC" id="2.1.1.176" evidence="3"/>
<reference evidence="15 16" key="1">
    <citation type="journal article" date="2021" name="ISME Commun">
        <title>Automated analysis of genomic sequences facilitates high-throughput and comprehensive description of bacteria.</title>
        <authorList>
            <person name="Hitch T.C.A."/>
        </authorList>
    </citation>
    <scope>NUCLEOTIDE SEQUENCE [LARGE SCALE GENOMIC DNA]</scope>
    <source>
        <strain evidence="15 16">Sanger_31</strain>
    </source>
</reference>
<dbReference type="GO" id="GO:0008649">
    <property type="term" value="F:rRNA methyltransferase activity"/>
    <property type="evidence" value="ECO:0007669"/>
    <property type="project" value="InterPro"/>
</dbReference>
<comment type="function">
    <text evidence="1">Specifically methylates the cytosine at position 967 (m5C967) of 16S rRNA.</text>
</comment>
<dbReference type="FunFam" id="3.40.50.150:FF:000022">
    <property type="entry name" value="Ribosomal RNA small subunit methyltransferase B"/>
    <property type="match status" value="1"/>
</dbReference>
<keyword evidence="9 13" id="KW-0694">RNA-binding</keyword>
<evidence type="ECO:0000256" key="3">
    <source>
        <dbReference type="ARBA" id="ARBA00012140"/>
    </source>
</evidence>
<comment type="subcellular location">
    <subcellularLocation>
        <location evidence="2">Cytoplasm</location>
    </subcellularLocation>
</comment>
<dbReference type="InterPro" id="IPR006027">
    <property type="entry name" value="NusB_RsmB_TIM44"/>
</dbReference>
<feature type="binding site" evidence="13">
    <location>
        <position position="326"/>
    </location>
    <ligand>
        <name>S-adenosyl-L-methionine</name>
        <dbReference type="ChEBI" id="CHEBI:59789"/>
    </ligand>
</feature>
<evidence type="ECO:0000313" key="15">
    <source>
        <dbReference type="EMBL" id="MCU6706478.1"/>
    </source>
</evidence>
<dbReference type="NCBIfam" id="TIGR00563">
    <property type="entry name" value="rsmB"/>
    <property type="match status" value="1"/>
</dbReference>
<dbReference type="SUPFAM" id="SSF48013">
    <property type="entry name" value="NusB-like"/>
    <property type="match status" value="1"/>
</dbReference>
<dbReference type="PANTHER" id="PTHR22807:SF53">
    <property type="entry name" value="RIBOSOMAL RNA SMALL SUBUNIT METHYLTRANSFERASE B-RELATED"/>
    <property type="match status" value="1"/>
</dbReference>
<keyword evidence="4" id="KW-0963">Cytoplasm</keyword>
<evidence type="ECO:0000256" key="8">
    <source>
        <dbReference type="ARBA" id="ARBA00022691"/>
    </source>
</evidence>
<evidence type="ECO:0000256" key="4">
    <source>
        <dbReference type="ARBA" id="ARBA00022490"/>
    </source>
</evidence>
<evidence type="ECO:0000256" key="12">
    <source>
        <dbReference type="ARBA" id="ARBA00047283"/>
    </source>
</evidence>
<dbReference type="SUPFAM" id="SSF53335">
    <property type="entry name" value="S-adenosyl-L-methionine-dependent methyltransferases"/>
    <property type="match status" value="1"/>
</dbReference>
<evidence type="ECO:0000256" key="11">
    <source>
        <dbReference type="ARBA" id="ARBA00031088"/>
    </source>
</evidence>
<keyword evidence="5" id="KW-0698">rRNA processing</keyword>
<dbReference type="PRINTS" id="PR02008">
    <property type="entry name" value="RCMTFAMILY"/>
</dbReference>
<dbReference type="Proteomes" id="UP001208131">
    <property type="component" value="Unassembled WGS sequence"/>
</dbReference>
<evidence type="ECO:0000256" key="6">
    <source>
        <dbReference type="ARBA" id="ARBA00022603"/>
    </source>
</evidence>
<evidence type="ECO:0000256" key="2">
    <source>
        <dbReference type="ARBA" id="ARBA00004496"/>
    </source>
</evidence>
<dbReference type="RefSeq" id="WP_267301626.1">
    <property type="nucleotide sequence ID" value="NZ_JAOQJZ010000012.1"/>
</dbReference>
<gene>
    <name evidence="15" type="primary">rsmB</name>
    <name evidence="15" type="ORF">OCV57_11160</name>
</gene>
<dbReference type="EMBL" id="JAOQJZ010000012">
    <property type="protein sequence ID" value="MCU6706478.1"/>
    <property type="molecule type" value="Genomic_DNA"/>
</dbReference>
<dbReference type="InterPro" id="IPR004573">
    <property type="entry name" value="rRNA_ssu_MeTfrase_B"/>
</dbReference>